<reference evidence="9" key="1">
    <citation type="submission" date="2023-06" db="EMBL/GenBank/DDBJ databases">
        <authorList>
            <person name="Delattre M."/>
        </authorList>
    </citation>
    <scope>NUCLEOTIDE SEQUENCE</scope>
    <source>
        <strain evidence="9">AF72</strain>
    </source>
</reference>
<protein>
    <recommendedName>
        <fullName evidence="6">eIF-4F 25 kDa subunit</fullName>
    </recommendedName>
</protein>
<dbReference type="InterPro" id="IPR001040">
    <property type="entry name" value="TIF_eIF_4E"/>
</dbReference>
<evidence type="ECO:0000256" key="1">
    <source>
        <dbReference type="ARBA" id="ARBA00009860"/>
    </source>
</evidence>
<evidence type="ECO:0000313" key="10">
    <source>
        <dbReference type="Proteomes" id="UP001177023"/>
    </source>
</evidence>
<dbReference type="Gene3D" id="3.30.760.10">
    <property type="entry name" value="RNA Cap, Translation Initiation Factor Eif4e"/>
    <property type="match status" value="1"/>
</dbReference>
<keyword evidence="4 7" id="KW-0694">RNA-binding</keyword>
<dbReference type="GO" id="GO:0006417">
    <property type="term" value="P:regulation of translation"/>
    <property type="evidence" value="ECO:0007669"/>
    <property type="project" value="UniProtKB-KW"/>
</dbReference>
<comment type="similarity">
    <text evidence="1 7">Belongs to the eukaryotic initiation factor 4E family.</text>
</comment>
<dbReference type="InterPro" id="IPR023398">
    <property type="entry name" value="TIF_eIF4e-like"/>
</dbReference>
<dbReference type="InterPro" id="IPR019770">
    <property type="entry name" value="TIF_eIF_4E_CS"/>
</dbReference>
<evidence type="ECO:0000256" key="8">
    <source>
        <dbReference type="SAM" id="MobiDB-lite"/>
    </source>
</evidence>
<feature type="non-terminal residue" evidence="9">
    <location>
        <position position="226"/>
    </location>
</feature>
<dbReference type="EMBL" id="CATQJA010002657">
    <property type="protein sequence ID" value="CAJ0579974.1"/>
    <property type="molecule type" value="Genomic_DNA"/>
</dbReference>
<keyword evidence="3" id="KW-0810">Translation regulation</keyword>
<proteinExistence type="inferred from homology"/>
<evidence type="ECO:0000256" key="5">
    <source>
        <dbReference type="ARBA" id="ARBA00022917"/>
    </source>
</evidence>
<keyword evidence="5 7" id="KW-0648">Protein biosynthesis</keyword>
<evidence type="ECO:0000256" key="7">
    <source>
        <dbReference type="RuleBase" id="RU004374"/>
    </source>
</evidence>
<keyword evidence="2 7" id="KW-0396">Initiation factor</keyword>
<dbReference type="GO" id="GO:0000340">
    <property type="term" value="F:RNA 7-methylguanosine cap binding"/>
    <property type="evidence" value="ECO:0007669"/>
    <property type="project" value="UniProtKB-ARBA"/>
</dbReference>
<dbReference type="Pfam" id="PF01652">
    <property type="entry name" value="IF4E"/>
    <property type="match status" value="1"/>
</dbReference>
<dbReference type="PANTHER" id="PTHR11960">
    <property type="entry name" value="EUKARYOTIC TRANSLATION INITIATION FACTOR 4E RELATED"/>
    <property type="match status" value="1"/>
</dbReference>
<dbReference type="GO" id="GO:0003743">
    <property type="term" value="F:translation initiation factor activity"/>
    <property type="evidence" value="ECO:0007669"/>
    <property type="project" value="UniProtKB-KW"/>
</dbReference>
<gene>
    <name evidence="9" type="ORF">MSPICULIGERA_LOCUS18177</name>
</gene>
<evidence type="ECO:0000256" key="3">
    <source>
        <dbReference type="ARBA" id="ARBA00022845"/>
    </source>
</evidence>
<evidence type="ECO:0000256" key="6">
    <source>
        <dbReference type="ARBA" id="ARBA00032656"/>
    </source>
</evidence>
<evidence type="ECO:0000256" key="4">
    <source>
        <dbReference type="ARBA" id="ARBA00022884"/>
    </source>
</evidence>
<dbReference type="PROSITE" id="PS00813">
    <property type="entry name" value="IF4E"/>
    <property type="match status" value="1"/>
</dbReference>
<dbReference type="Proteomes" id="UP001177023">
    <property type="component" value="Unassembled WGS sequence"/>
</dbReference>
<keyword evidence="10" id="KW-1185">Reference proteome</keyword>
<dbReference type="AlphaFoldDB" id="A0AA36D5C6"/>
<accession>A0AA36D5C6</accession>
<evidence type="ECO:0000256" key="2">
    <source>
        <dbReference type="ARBA" id="ARBA00022540"/>
    </source>
</evidence>
<dbReference type="PANTHER" id="PTHR11960:SF8">
    <property type="entry name" value="EUKARYOTIC TRANSLATION INITIATION FACTOR 4E1-RELATED"/>
    <property type="match status" value="1"/>
</dbReference>
<sequence>MVQKIEGEEESPKIASAPPRQPHPLKNVWTYWYLNDERNSNWEDRLKKVCSVNTVEEFWALQNNIRPPSSLASTCDYNFFKEGIQPMWEVPENLHGGRWLINIDKGKSGQVLDLIWLEIILSMIGEQYGDDMENICGLVCNVRNKGHKISMWTRQHNDDESNLRIGKVIARVLNNARLPDGVNGPQHLFDVLRYEDHNSCQKKSGSTVKPKLTISAVEELVKNDGK</sequence>
<evidence type="ECO:0000313" key="9">
    <source>
        <dbReference type="EMBL" id="CAJ0579974.1"/>
    </source>
</evidence>
<comment type="caution">
    <text evidence="9">The sequence shown here is derived from an EMBL/GenBank/DDBJ whole genome shotgun (WGS) entry which is preliminary data.</text>
</comment>
<feature type="region of interest" description="Disordered" evidence="8">
    <location>
        <begin position="1"/>
        <end position="21"/>
    </location>
</feature>
<name>A0AA36D5C6_9BILA</name>
<dbReference type="GO" id="GO:0016281">
    <property type="term" value="C:eukaryotic translation initiation factor 4F complex"/>
    <property type="evidence" value="ECO:0007669"/>
    <property type="project" value="TreeGrafter"/>
</dbReference>
<dbReference type="SUPFAM" id="SSF55418">
    <property type="entry name" value="eIF4e-like"/>
    <property type="match status" value="1"/>
</dbReference>
<organism evidence="9 10">
    <name type="scientific">Mesorhabditis spiculigera</name>
    <dbReference type="NCBI Taxonomy" id="96644"/>
    <lineage>
        <taxon>Eukaryota</taxon>
        <taxon>Metazoa</taxon>
        <taxon>Ecdysozoa</taxon>
        <taxon>Nematoda</taxon>
        <taxon>Chromadorea</taxon>
        <taxon>Rhabditida</taxon>
        <taxon>Rhabditina</taxon>
        <taxon>Rhabditomorpha</taxon>
        <taxon>Rhabditoidea</taxon>
        <taxon>Rhabditidae</taxon>
        <taxon>Mesorhabditinae</taxon>
        <taxon>Mesorhabditis</taxon>
    </lineage>
</organism>